<dbReference type="RefSeq" id="WP_200435185.1">
    <property type="nucleotide sequence ID" value="NZ_JAEHFL010000001.1"/>
</dbReference>
<comment type="similarity">
    <text evidence="3 7">Belongs to the MoeA family.</text>
</comment>
<comment type="function">
    <text evidence="1 7">Catalyzes the insertion of molybdate into adenylated molybdopterin with the concomitant release of AMP.</text>
</comment>
<dbReference type="InterPro" id="IPR005110">
    <property type="entry name" value="MoeA_linker/N"/>
</dbReference>
<keyword evidence="10" id="KW-1185">Reference proteome</keyword>
<dbReference type="InterPro" id="IPR036425">
    <property type="entry name" value="MoaB/Mog-like_dom_sf"/>
</dbReference>
<dbReference type="GO" id="GO:0061599">
    <property type="term" value="F:molybdopterin molybdotransferase activity"/>
    <property type="evidence" value="ECO:0007669"/>
    <property type="project" value="UniProtKB-UniRule"/>
</dbReference>
<dbReference type="GO" id="GO:0046872">
    <property type="term" value="F:metal ion binding"/>
    <property type="evidence" value="ECO:0007669"/>
    <property type="project" value="UniProtKB-UniRule"/>
</dbReference>
<dbReference type="CDD" id="cd00887">
    <property type="entry name" value="MoeA"/>
    <property type="match status" value="1"/>
</dbReference>
<reference evidence="9 10" key="1">
    <citation type="submission" date="2020-12" db="EMBL/GenBank/DDBJ databases">
        <title>Draft genome sequence of the commensal strain Corynebacterium tuberculostearicum MFP09/CIP 102622 isolated from human skin.</title>
        <authorList>
            <person name="Boukerb A.M."/>
            <person name="Janvier X."/>
            <person name="Feuilloley M.G.J."/>
            <person name="Groboillot A."/>
        </authorList>
    </citation>
    <scope>NUCLEOTIDE SEQUENCE [LARGE SCALE GENOMIC DNA]</scope>
    <source>
        <strain evidence="9 10">CIP 102622</strain>
    </source>
</reference>
<comment type="catalytic activity">
    <reaction evidence="6">
        <text>adenylyl-molybdopterin + molybdate = Mo-molybdopterin + AMP + H(+)</text>
        <dbReference type="Rhea" id="RHEA:35047"/>
        <dbReference type="ChEBI" id="CHEBI:15378"/>
        <dbReference type="ChEBI" id="CHEBI:36264"/>
        <dbReference type="ChEBI" id="CHEBI:62727"/>
        <dbReference type="ChEBI" id="CHEBI:71302"/>
        <dbReference type="ChEBI" id="CHEBI:456215"/>
        <dbReference type="EC" id="2.10.1.1"/>
    </reaction>
</comment>
<name>A0A8I1HRT8_9CORY</name>
<evidence type="ECO:0000256" key="4">
    <source>
        <dbReference type="ARBA" id="ARBA00022505"/>
    </source>
</evidence>
<dbReference type="Gene3D" id="2.170.190.11">
    <property type="entry name" value="Molybdopterin biosynthesis moea protein, domain 3"/>
    <property type="match status" value="1"/>
</dbReference>
<evidence type="ECO:0000256" key="1">
    <source>
        <dbReference type="ARBA" id="ARBA00002901"/>
    </source>
</evidence>
<dbReference type="Pfam" id="PF03453">
    <property type="entry name" value="MoeA_N"/>
    <property type="match status" value="1"/>
</dbReference>
<comment type="cofactor">
    <cofactor evidence="7">
        <name>Mg(2+)</name>
        <dbReference type="ChEBI" id="CHEBI:18420"/>
    </cofactor>
</comment>
<dbReference type="InterPro" id="IPR038987">
    <property type="entry name" value="MoeA-like"/>
</dbReference>
<dbReference type="SUPFAM" id="SSF63882">
    <property type="entry name" value="MoeA N-terminal region -like"/>
    <property type="match status" value="1"/>
</dbReference>
<proteinExistence type="inferred from homology"/>
<dbReference type="AlphaFoldDB" id="A0A8I1HRT8"/>
<dbReference type="UniPathway" id="UPA00344"/>
<dbReference type="GO" id="GO:0005829">
    <property type="term" value="C:cytosol"/>
    <property type="evidence" value="ECO:0007669"/>
    <property type="project" value="TreeGrafter"/>
</dbReference>
<comment type="caution">
    <text evidence="9">The sequence shown here is derived from an EMBL/GenBank/DDBJ whole genome shotgun (WGS) entry which is preliminary data.</text>
</comment>
<evidence type="ECO:0000256" key="7">
    <source>
        <dbReference type="RuleBase" id="RU365090"/>
    </source>
</evidence>
<feature type="domain" description="MoaB/Mog" evidence="8">
    <location>
        <begin position="185"/>
        <end position="317"/>
    </location>
</feature>
<gene>
    <name evidence="9" type="ORF">JDP02_00630</name>
</gene>
<evidence type="ECO:0000259" key="8">
    <source>
        <dbReference type="SMART" id="SM00852"/>
    </source>
</evidence>
<accession>A0A8I1HRT8</accession>
<dbReference type="SUPFAM" id="SSF63867">
    <property type="entry name" value="MoeA C-terminal domain-like"/>
    <property type="match status" value="1"/>
</dbReference>
<evidence type="ECO:0000313" key="9">
    <source>
        <dbReference type="EMBL" id="MBK3427024.1"/>
    </source>
</evidence>
<evidence type="ECO:0000256" key="2">
    <source>
        <dbReference type="ARBA" id="ARBA00005046"/>
    </source>
</evidence>
<dbReference type="Gene3D" id="2.40.340.10">
    <property type="entry name" value="MoeA, C-terminal, domain IV"/>
    <property type="match status" value="1"/>
</dbReference>
<dbReference type="SMART" id="SM00852">
    <property type="entry name" value="MoCF_biosynth"/>
    <property type="match status" value="1"/>
</dbReference>
<comment type="pathway">
    <text evidence="2 7">Cofactor biosynthesis; molybdopterin biosynthesis.</text>
</comment>
<dbReference type="SUPFAM" id="SSF53218">
    <property type="entry name" value="Molybdenum cofactor biosynthesis proteins"/>
    <property type="match status" value="1"/>
</dbReference>
<protein>
    <recommendedName>
        <fullName evidence="7">Molybdopterin molybdenumtransferase</fullName>
        <ecNumber evidence="7">2.10.1.1</ecNumber>
    </recommendedName>
</protein>
<evidence type="ECO:0000313" key="10">
    <source>
        <dbReference type="Proteomes" id="UP000603369"/>
    </source>
</evidence>
<dbReference type="GO" id="GO:0006777">
    <property type="term" value="P:Mo-molybdopterin cofactor biosynthetic process"/>
    <property type="evidence" value="ECO:0007669"/>
    <property type="project" value="UniProtKB-UniRule"/>
</dbReference>
<evidence type="ECO:0000256" key="3">
    <source>
        <dbReference type="ARBA" id="ARBA00010763"/>
    </source>
</evidence>
<dbReference type="Pfam" id="PF00994">
    <property type="entry name" value="MoCF_biosynth"/>
    <property type="match status" value="1"/>
</dbReference>
<dbReference type="EC" id="2.10.1.1" evidence="7"/>
<dbReference type="PANTHER" id="PTHR10192:SF5">
    <property type="entry name" value="GEPHYRIN"/>
    <property type="match status" value="1"/>
</dbReference>
<keyword evidence="4 7" id="KW-0500">Molybdenum</keyword>
<dbReference type="Gene3D" id="3.90.105.10">
    <property type="entry name" value="Molybdopterin biosynthesis moea protein, domain 2"/>
    <property type="match status" value="1"/>
</dbReference>
<sequence length="399" mass="40624">MSTPRSISAHLDAVLALASTPPAESGPVDASLVGRVLAADATARFPVPPHANSAMDGFLVHAADLSSSAPWTLPVAGDVPAGAAPIDVPAGHVVRIMTGAPVADTAGMLVVPVENTTTPAGPVALPDEVTITEAPTKTHIRPAGEDIQPGAPVATAGTLIDAAVIAALTSAGVYTVTAYHRPRIAVISSGEELVSSPVELAPGQLPDSNGPMLAALAGADAHVHVGDAPADLASALDELSSSHDLIITSGGVSAGAFDVVHTVLGRTDSAWFGHVDQRPGAPQGYSLWNDTPVLCLPGNPVAAFVDFQLYARPFIAALSGHPAPRQRVNLRARVDSPLPASRGRPTIVPVTVDFQAAPAITSHLPHGSHRVVSLAGTNGFCLIDSEPPAMGEDITVYLY</sequence>
<dbReference type="InterPro" id="IPR036135">
    <property type="entry name" value="MoeA_linker/N_sf"/>
</dbReference>
<dbReference type="InterPro" id="IPR036688">
    <property type="entry name" value="MoeA_C_domain_IV_sf"/>
</dbReference>
<dbReference type="InterPro" id="IPR001453">
    <property type="entry name" value="MoaB/Mog_dom"/>
</dbReference>
<keyword evidence="5 7" id="KW-0501">Molybdenum cofactor biosynthesis</keyword>
<dbReference type="InterPro" id="IPR005111">
    <property type="entry name" value="MoeA_C_domain_IV"/>
</dbReference>
<dbReference type="Proteomes" id="UP000603369">
    <property type="component" value="Unassembled WGS sequence"/>
</dbReference>
<dbReference type="Gene3D" id="3.40.980.10">
    <property type="entry name" value="MoaB/Mog-like domain"/>
    <property type="match status" value="1"/>
</dbReference>
<evidence type="ECO:0000256" key="5">
    <source>
        <dbReference type="ARBA" id="ARBA00023150"/>
    </source>
</evidence>
<dbReference type="Pfam" id="PF03454">
    <property type="entry name" value="MoeA_C"/>
    <property type="match status" value="1"/>
</dbReference>
<dbReference type="EMBL" id="JAEHFL010000001">
    <property type="protein sequence ID" value="MBK3427024.1"/>
    <property type="molecule type" value="Genomic_DNA"/>
</dbReference>
<evidence type="ECO:0000256" key="6">
    <source>
        <dbReference type="ARBA" id="ARBA00047317"/>
    </source>
</evidence>
<organism evidence="9 10">
    <name type="scientific">Corynebacterium tuberculostearicum</name>
    <dbReference type="NCBI Taxonomy" id="38304"/>
    <lineage>
        <taxon>Bacteria</taxon>
        <taxon>Bacillati</taxon>
        <taxon>Actinomycetota</taxon>
        <taxon>Actinomycetes</taxon>
        <taxon>Mycobacteriales</taxon>
        <taxon>Corynebacteriaceae</taxon>
        <taxon>Corynebacterium</taxon>
    </lineage>
</organism>
<dbReference type="PANTHER" id="PTHR10192">
    <property type="entry name" value="MOLYBDOPTERIN BIOSYNTHESIS PROTEIN"/>
    <property type="match status" value="1"/>
</dbReference>
<keyword evidence="7" id="KW-0479">Metal-binding</keyword>
<keyword evidence="7" id="KW-0460">Magnesium</keyword>
<keyword evidence="7 9" id="KW-0808">Transferase</keyword>